<keyword evidence="2" id="KW-1185">Reference proteome</keyword>
<proteinExistence type="predicted"/>
<sequence>MSTCSSYSFKDASHYSIRNEFQPSSCSLVYEFKEAVKASIWNGIFPQWFVLKYDVPLNDEDSKLVSFLPVKNEEMESYFNMKFEDDTKIYSIAKPPSCALIDIVLAKGAPDTITESYYAIMRAQQAGGQLNQTLTRRTKLMWCLPSLKLCEEIICESAKLYVEGDDVGKHCSNIFTSALAKEYDVSEVVDCADSFLGHCPFLAYDSKKL</sequence>
<dbReference type="AlphaFoldDB" id="A0A7D9DGD7"/>
<organism evidence="1 2">
    <name type="scientific">Paramuricea clavata</name>
    <name type="common">Red gorgonian</name>
    <name type="synonym">Violescent sea-whip</name>
    <dbReference type="NCBI Taxonomy" id="317549"/>
    <lineage>
        <taxon>Eukaryota</taxon>
        <taxon>Metazoa</taxon>
        <taxon>Cnidaria</taxon>
        <taxon>Anthozoa</taxon>
        <taxon>Octocorallia</taxon>
        <taxon>Malacalcyonacea</taxon>
        <taxon>Plexauridae</taxon>
        <taxon>Paramuricea</taxon>
    </lineage>
</organism>
<evidence type="ECO:0000313" key="1">
    <source>
        <dbReference type="EMBL" id="CAB3984130.1"/>
    </source>
</evidence>
<dbReference type="EMBL" id="CACRXK020000701">
    <property type="protein sequence ID" value="CAB3984130.1"/>
    <property type="molecule type" value="Genomic_DNA"/>
</dbReference>
<comment type="caution">
    <text evidence="1">The sequence shown here is derived from an EMBL/GenBank/DDBJ whole genome shotgun (WGS) entry which is preliminary data.</text>
</comment>
<evidence type="ECO:0000313" key="2">
    <source>
        <dbReference type="Proteomes" id="UP001152795"/>
    </source>
</evidence>
<protein>
    <submittedName>
        <fullName evidence="1">Uncharacterized protein</fullName>
    </submittedName>
</protein>
<name>A0A7D9DGD7_PARCT</name>
<reference evidence="1" key="1">
    <citation type="submission" date="2020-04" db="EMBL/GenBank/DDBJ databases">
        <authorList>
            <person name="Alioto T."/>
            <person name="Alioto T."/>
            <person name="Gomez Garrido J."/>
        </authorList>
    </citation>
    <scope>NUCLEOTIDE SEQUENCE</scope>
    <source>
        <strain evidence="1">A484AB</strain>
    </source>
</reference>
<accession>A0A7D9DGD7</accession>
<gene>
    <name evidence="1" type="ORF">PACLA_8A008420</name>
</gene>
<dbReference type="Proteomes" id="UP001152795">
    <property type="component" value="Unassembled WGS sequence"/>
</dbReference>